<dbReference type="EMBL" id="JRLX01000010">
    <property type="protein sequence ID" value="KGO86425.1"/>
    <property type="molecule type" value="Genomic_DNA"/>
</dbReference>
<sequence>MIPHRRHFALQGLTAITLLTPVLLFYYLYKVNIVTNETAIPVWVDDDKMQHALDNHKRDYITIKITGDKEWDTAQMQKAQDAVRDISAANDTIKGVHFYFDKHSKYNEFVEALNILQVEKPQDFILIDNHLWVFNTYCTDYNVGAEEIPMIFL</sequence>
<comment type="caution">
    <text evidence="2">The sequence shown here is derived from an EMBL/GenBank/DDBJ whole genome shotgun (WGS) entry which is preliminary data.</text>
</comment>
<dbReference type="STRING" id="1121895.GCA_000378485_02605"/>
<keyword evidence="1" id="KW-0472">Membrane</keyword>
<keyword evidence="1" id="KW-1133">Transmembrane helix</keyword>
<dbReference type="RefSeq" id="WP_020213773.1">
    <property type="nucleotide sequence ID" value="NZ_JRLX01000010.1"/>
</dbReference>
<feature type="transmembrane region" description="Helical" evidence="1">
    <location>
        <begin position="12"/>
        <end position="29"/>
    </location>
</feature>
<keyword evidence="1" id="KW-0812">Transmembrane</keyword>
<name>A0A0A2MDP6_9FLAO</name>
<keyword evidence="3" id="KW-1185">Reference proteome</keyword>
<evidence type="ECO:0000313" key="3">
    <source>
        <dbReference type="Proteomes" id="UP000030152"/>
    </source>
</evidence>
<reference evidence="2 3" key="1">
    <citation type="submission" date="2013-09" db="EMBL/GenBank/DDBJ databases">
        <authorList>
            <person name="Zeng Z."/>
            <person name="Chen C."/>
        </authorList>
    </citation>
    <scope>NUCLEOTIDE SEQUENCE [LARGE SCALE GENOMIC DNA]</scope>
    <source>
        <strain evidence="2 3">WB 3.3-2</strain>
    </source>
</reference>
<proteinExistence type="predicted"/>
<organism evidence="2 3">
    <name type="scientific">Flavobacterium rivuli WB 3.3-2 = DSM 21788</name>
    <dbReference type="NCBI Taxonomy" id="1121895"/>
    <lineage>
        <taxon>Bacteria</taxon>
        <taxon>Pseudomonadati</taxon>
        <taxon>Bacteroidota</taxon>
        <taxon>Flavobacteriia</taxon>
        <taxon>Flavobacteriales</taxon>
        <taxon>Flavobacteriaceae</taxon>
        <taxon>Flavobacterium</taxon>
    </lineage>
</organism>
<accession>A0A0A2MDP6</accession>
<dbReference type="AlphaFoldDB" id="A0A0A2MDP6"/>
<dbReference type="OrthoDB" id="680678at2"/>
<gene>
    <name evidence="2" type="ORF">Q765_11130</name>
</gene>
<dbReference type="Proteomes" id="UP000030152">
    <property type="component" value="Unassembled WGS sequence"/>
</dbReference>
<evidence type="ECO:0000256" key="1">
    <source>
        <dbReference type="SAM" id="Phobius"/>
    </source>
</evidence>
<evidence type="ECO:0000313" key="2">
    <source>
        <dbReference type="EMBL" id="KGO86425.1"/>
    </source>
</evidence>
<protein>
    <submittedName>
        <fullName evidence="2">Uncharacterized protein</fullName>
    </submittedName>
</protein>